<keyword evidence="6" id="KW-1133">Transmembrane helix</keyword>
<protein>
    <recommendedName>
        <fullName evidence="7">GH26 domain-containing protein</fullName>
    </recommendedName>
</protein>
<dbReference type="InterPro" id="IPR017853">
    <property type="entry name" value="GH"/>
</dbReference>
<dbReference type="PROSITE" id="PS51764">
    <property type="entry name" value="GH26"/>
    <property type="match status" value="1"/>
</dbReference>
<name>A0A931FX23_9ACTN</name>
<keyword evidence="6" id="KW-0812">Transmembrane</keyword>
<evidence type="ECO:0000256" key="5">
    <source>
        <dbReference type="SAM" id="MobiDB-lite"/>
    </source>
</evidence>
<evidence type="ECO:0000256" key="1">
    <source>
        <dbReference type="ARBA" id="ARBA00007754"/>
    </source>
</evidence>
<dbReference type="InterPro" id="IPR000805">
    <property type="entry name" value="Glyco_hydro_26"/>
</dbReference>
<proteinExistence type="inferred from homology"/>
<evidence type="ECO:0000256" key="3">
    <source>
        <dbReference type="ARBA" id="ARBA00023295"/>
    </source>
</evidence>
<comment type="caution">
    <text evidence="8">The sequence shown here is derived from an EMBL/GenBank/DDBJ whole genome shotgun (WGS) entry which is preliminary data.</text>
</comment>
<keyword evidence="3 4" id="KW-0326">Glycosidase</keyword>
<evidence type="ECO:0000313" key="9">
    <source>
        <dbReference type="Proteomes" id="UP000598146"/>
    </source>
</evidence>
<dbReference type="AlphaFoldDB" id="A0A931FX23"/>
<dbReference type="PANTHER" id="PTHR40079">
    <property type="entry name" value="MANNAN ENDO-1,4-BETA-MANNOSIDASE E-RELATED"/>
    <property type="match status" value="1"/>
</dbReference>
<dbReference type="InterPro" id="IPR022790">
    <property type="entry name" value="GH26_dom"/>
</dbReference>
<dbReference type="GO" id="GO:0016985">
    <property type="term" value="F:mannan endo-1,4-beta-mannosidase activity"/>
    <property type="evidence" value="ECO:0007669"/>
    <property type="project" value="InterPro"/>
</dbReference>
<gene>
    <name evidence="8" type="ORF">I4J89_12735</name>
</gene>
<evidence type="ECO:0000256" key="4">
    <source>
        <dbReference type="PROSITE-ProRule" id="PRU01100"/>
    </source>
</evidence>
<evidence type="ECO:0000259" key="7">
    <source>
        <dbReference type="PROSITE" id="PS51764"/>
    </source>
</evidence>
<dbReference type="SUPFAM" id="SSF51445">
    <property type="entry name" value="(Trans)glycosidases"/>
    <property type="match status" value="1"/>
</dbReference>
<dbReference type="Gene3D" id="3.20.20.80">
    <property type="entry name" value="Glycosidases"/>
    <property type="match status" value="1"/>
</dbReference>
<feature type="active site" description="Nucleophile" evidence="4">
    <location>
        <position position="351"/>
    </location>
</feature>
<feature type="domain" description="GH26" evidence="7">
    <location>
        <begin position="89"/>
        <end position="392"/>
    </location>
</feature>
<keyword evidence="2 4" id="KW-0378">Hydrolase</keyword>
<keyword evidence="9" id="KW-1185">Reference proteome</keyword>
<feature type="region of interest" description="Disordered" evidence="5">
    <location>
        <begin position="1"/>
        <end position="23"/>
    </location>
</feature>
<accession>A0A931FX23</accession>
<keyword evidence="6" id="KW-0472">Membrane</keyword>
<comment type="similarity">
    <text evidence="1 4">Belongs to the glycosyl hydrolase 26 family.</text>
</comment>
<dbReference type="GO" id="GO:0006080">
    <property type="term" value="P:substituted mannan metabolic process"/>
    <property type="evidence" value="ECO:0007669"/>
    <property type="project" value="InterPro"/>
</dbReference>
<evidence type="ECO:0000256" key="6">
    <source>
        <dbReference type="SAM" id="Phobius"/>
    </source>
</evidence>
<dbReference type="RefSeq" id="WP_196414121.1">
    <property type="nucleotide sequence ID" value="NZ_JADQTO010000005.1"/>
</dbReference>
<evidence type="ECO:0000256" key="2">
    <source>
        <dbReference type="ARBA" id="ARBA00022801"/>
    </source>
</evidence>
<evidence type="ECO:0000313" key="8">
    <source>
        <dbReference type="EMBL" id="MBG0562332.1"/>
    </source>
</evidence>
<reference evidence="8" key="1">
    <citation type="submission" date="2020-11" db="EMBL/GenBank/DDBJ databases">
        <title>Isolation and identification of active actinomycetes.</title>
        <authorList>
            <person name="Sun X."/>
        </authorList>
    </citation>
    <scope>NUCLEOTIDE SEQUENCE</scope>
    <source>
        <strain evidence="8">NEAU-A11</strain>
    </source>
</reference>
<dbReference type="Proteomes" id="UP000598146">
    <property type="component" value="Unassembled WGS sequence"/>
</dbReference>
<feature type="active site" description="Proton donor" evidence="4">
    <location>
        <position position="239"/>
    </location>
</feature>
<dbReference type="Pfam" id="PF02156">
    <property type="entry name" value="Glyco_hydro_26"/>
    <property type="match status" value="1"/>
</dbReference>
<feature type="transmembrane region" description="Helical" evidence="6">
    <location>
        <begin position="28"/>
        <end position="46"/>
    </location>
</feature>
<dbReference type="EMBL" id="JADQTO010000005">
    <property type="protein sequence ID" value="MBG0562332.1"/>
    <property type="molecule type" value="Genomic_DNA"/>
</dbReference>
<sequence length="425" mass="45835">MADAPPSADNPSGPPEPKPAARSRRGRILLAAAGAVLLAAGIGLASRLGGDSGTETAATQPSAVAASATAPAPSASAVVSAAPSSAAPAPVPTLMPTAAAVAAASTKAGKRSARTQFSLPRAAGSWPGEYGLSGVNGFPLLNTASVRTFCTARGRPCNVTQTYTDRTSYESMTRGTGWTFEFFDNFDGVLVVSQGLVPNKREELVDDCAAGDYDQHWRDFGSLMVRHGRGDSVVRLGWEMNEESMGWRALDTEDYIACYRRAADAIRSTNPKVVLDWSINAHNTPDELCGGLTTNCYPGDEYVDIIGIDNYDHWPWSPTKAEFDATADREDGLNWLFVFAQQHGKLFSVGEWGVMPFSDAKKDNPEFIRWMHGWFAEHAPYLAYEAYFQRCDGKTNQSSILRPDDPKCMADTSGSSDVYRSLYKS</sequence>
<organism evidence="8 9">
    <name type="scientific">Actinoplanes aureus</name>
    <dbReference type="NCBI Taxonomy" id="2792083"/>
    <lineage>
        <taxon>Bacteria</taxon>
        <taxon>Bacillati</taxon>
        <taxon>Actinomycetota</taxon>
        <taxon>Actinomycetes</taxon>
        <taxon>Micromonosporales</taxon>
        <taxon>Micromonosporaceae</taxon>
        <taxon>Actinoplanes</taxon>
    </lineage>
</organism>
<dbReference type="PANTHER" id="PTHR40079:SF4">
    <property type="entry name" value="GH26 DOMAIN-CONTAINING PROTEIN-RELATED"/>
    <property type="match status" value="1"/>
</dbReference>